<dbReference type="SMART" id="SM00862">
    <property type="entry name" value="Trans_reg_C"/>
    <property type="match status" value="1"/>
</dbReference>
<comment type="caution">
    <text evidence="4">The sequence shown here is derived from an EMBL/GenBank/DDBJ whole genome shotgun (WGS) entry which is preliminary data.</text>
</comment>
<dbReference type="Gene3D" id="1.10.10.10">
    <property type="entry name" value="Winged helix-like DNA-binding domain superfamily/Winged helix DNA-binding domain"/>
    <property type="match status" value="1"/>
</dbReference>
<dbReference type="Gene3D" id="3.40.50.300">
    <property type="entry name" value="P-loop containing nucleotide triphosphate hydrolases"/>
    <property type="match status" value="1"/>
</dbReference>
<accession>A0ABX5K626</accession>
<protein>
    <submittedName>
        <fullName evidence="4">ATPase</fullName>
    </submittedName>
</protein>
<dbReference type="PANTHER" id="PTHR47691">
    <property type="entry name" value="REGULATOR-RELATED"/>
    <property type="match status" value="1"/>
</dbReference>
<dbReference type="EMBL" id="QEOB01000047">
    <property type="protein sequence ID" value="PVX60054.1"/>
    <property type="molecule type" value="Genomic_DNA"/>
</dbReference>
<evidence type="ECO:0000256" key="1">
    <source>
        <dbReference type="ARBA" id="ARBA00023125"/>
    </source>
</evidence>
<dbReference type="SUPFAM" id="SSF46894">
    <property type="entry name" value="C-terminal effector domain of the bipartite response regulators"/>
    <property type="match status" value="1"/>
</dbReference>
<evidence type="ECO:0000256" key="2">
    <source>
        <dbReference type="PROSITE-ProRule" id="PRU01091"/>
    </source>
</evidence>
<dbReference type="InterPro" id="IPR016032">
    <property type="entry name" value="Sig_transdc_resp-reg_C-effctor"/>
</dbReference>
<dbReference type="SUPFAM" id="SSF52540">
    <property type="entry name" value="P-loop containing nucleoside triphosphate hydrolases"/>
    <property type="match status" value="1"/>
</dbReference>
<dbReference type="InterPro" id="IPR036388">
    <property type="entry name" value="WH-like_DNA-bd_sf"/>
</dbReference>
<evidence type="ECO:0000259" key="3">
    <source>
        <dbReference type="PROSITE" id="PS51755"/>
    </source>
</evidence>
<reference evidence="4 5" key="1">
    <citation type="submission" date="2018-05" db="EMBL/GenBank/DDBJ databases">
        <title>Genomic Encyclopedia of Type Strains, Phase IV (KMG-V): Genome sequencing to study the core and pangenomes of soil and plant-associated prokaryotes.</title>
        <authorList>
            <person name="Whitman W."/>
        </authorList>
    </citation>
    <scope>NUCLEOTIDE SEQUENCE [LARGE SCALE GENOMIC DNA]</scope>
    <source>
        <strain evidence="4 5">SCZa-39</strain>
    </source>
</reference>
<keyword evidence="1 2" id="KW-0238">DNA-binding</keyword>
<name>A0ABX5K626_9BURK</name>
<dbReference type="PANTHER" id="PTHR47691:SF3">
    <property type="entry name" value="HTH-TYPE TRANSCRIPTIONAL REGULATOR RV0890C-RELATED"/>
    <property type="match status" value="1"/>
</dbReference>
<dbReference type="InterPro" id="IPR027417">
    <property type="entry name" value="P-loop_NTPase"/>
</dbReference>
<dbReference type="CDD" id="cd00383">
    <property type="entry name" value="trans_reg_C"/>
    <property type="match status" value="1"/>
</dbReference>
<gene>
    <name evidence="4" type="ORF">C7402_1474</name>
</gene>
<evidence type="ECO:0000313" key="5">
    <source>
        <dbReference type="Proteomes" id="UP000245712"/>
    </source>
</evidence>
<feature type="domain" description="OmpR/PhoB-type" evidence="3">
    <location>
        <begin position="1"/>
        <end position="92"/>
    </location>
</feature>
<dbReference type="Proteomes" id="UP000245712">
    <property type="component" value="Unassembled WGS sequence"/>
</dbReference>
<keyword evidence="5" id="KW-1185">Reference proteome</keyword>
<dbReference type="PROSITE" id="PS51755">
    <property type="entry name" value="OMPR_PHOB"/>
    <property type="match status" value="1"/>
</dbReference>
<dbReference type="InterPro" id="IPR058852">
    <property type="entry name" value="HTH_77"/>
</dbReference>
<sequence length="489" mass="52938">MYVLGRVSVSLERRQVYLDGEPLALGARAFDILELLIRAEGALVTKDEILRLVWPTTFVVENNIQVHISALRKLLGEGWIRTVSGRGYQLVRPTAQPSGAASTVAAAAVVDQDSEVRQRAWALAGRADQARRLYERLHHESFVTLTGPGGVGKTRLAFTVAKAWAEDNRAAFCHADFADHIDRYSCYAERLPMLLQELRDGSAAIADITSEIGDRRIVLMLDNCEREIETVAALCESILAANRNAVLVATSREPLRAKGEHLYVVPPLSLPHEGADEAAILASGAVTMFFDRARATGTEFPQNPQTLAAIADVCRRLSGLPLALELAVARAALLGAQALAQELQDGALGLAGGSRTAHPRQRTLRASIEWSYLRLGEAERAVLHRLAAFEGPFDLASACEVAAVDGIQRDTALECVHGLAAKSLLNSHAEGANRLYSLFPVVRAYAAERSAESGERVPVAPQSPFSRALAADHANLRPLRDSSSKLYSH</sequence>
<feature type="DNA-binding region" description="OmpR/PhoB-type" evidence="2">
    <location>
        <begin position="1"/>
        <end position="92"/>
    </location>
</feature>
<organism evidence="4 5">
    <name type="scientific">Paraburkholderia unamae</name>
    <dbReference type="NCBI Taxonomy" id="219649"/>
    <lineage>
        <taxon>Bacteria</taxon>
        <taxon>Pseudomonadati</taxon>
        <taxon>Pseudomonadota</taxon>
        <taxon>Betaproteobacteria</taxon>
        <taxon>Burkholderiales</taxon>
        <taxon>Burkholderiaceae</taxon>
        <taxon>Paraburkholderia</taxon>
    </lineage>
</organism>
<dbReference type="InterPro" id="IPR001867">
    <property type="entry name" value="OmpR/PhoB-type_DNA-bd"/>
</dbReference>
<dbReference type="Pfam" id="PF25872">
    <property type="entry name" value="HTH_77"/>
    <property type="match status" value="1"/>
</dbReference>
<proteinExistence type="predicted"/>
<dbReference type="Pfam" id="PF00486">
    <property type="entry name" value="Trans_reg_C"/>
    <property type="match status" value="1"/>
</dbReference>
<evidence type="ECO:0000313" key="4">
    <source>
        <dbReference type="EMBL" id="PVX60054.1"/>
    </source>
</evidence>
<dbReference type="PRINTS" id="PR00364">
    <property type="entry name" value="DISEASERSIST"/>
</dbReference>